<dbReference type="RefSeq" id="WP_012003294.1">
    <property type="nucleotide sequence ID" value="NC_009828.1"/>
</dbReference>
<evidence type="ECO:0000259" key="3">
    <source>
        <dbReference type="Pfam" id="PF13192"/>
    </source>
</evidence>
<keyword evidence="5" id="KW-1185">Reference proteome</keyword>
<dbReference type="InterPro" id="IPR036249">
    <property type="entry name" value="Thioredoxin-like_sf"/>
</dbReference>
<dbReference type="CDD" id="cd02972">
    <property type="entry name" value="DsbA_family"/>
    <property type="match status" value="1"/>
</dbReference>
<reference evidence="4 5" key="2">
    <citation type="journal article" date="2009" name="Proc. Natl. Acad. Sci. U.S.A.">
        <title>On the chimeric nature, thermophilic origin, and phylogenetic placement of the Thermotogales.</title>
        <authorList>
            <person name="Zhaxybayeva O."/>
            <person name="Swithers K.S."/>
            <person name="Lapierre P."/>
            <person name="Fournier G.P."/>
            <person name="Bickhart D.M."/>
            <person name="DeBoy R.T."/>
            <person name="Nelson K.E."/>
            <person name="Nesbo C.L."/>
            <person name="Doolittle W.F."/>
            <person name="Gogarten J.P."/>
            <person name="Noll K.M."/>
        </authorList>
    </citation>
    <scope>NUCLEOTIDE SEQUENCE [LARGE SCALE GENOMIC DNA]</scope>
    <source>
        <strain evidence="5">ATCC BAA-301 / DSM 14385 / NBRC 107922 / TMO</strain>
    </source>
</reference>
<dbReference type="HOGENOM" id="CLU_090389_18_1_0"/>
<dbReference type="InterPro" id="IPR005243">
    <property type="entry name" value="THIRX-like_proc"/>
</dbReference>
<name>A8F6N4_PSELT</name>
<dbReference type="EMBL" id="CP000812">
    <property type="protein sequence ID" value="ABV33818.1"/>
    <property type="molecule type" value="Genomic_DNA"/>
</dbReference>
<protein>
    <submittedName>
        <fullName evidence="4">Redox-active disulfide protein 2</fullName>
    </submittedName>
</protein>
<proteinExistence type="predicted"/>
<reference evidence="4 5" key="1">
    <citation type="submission" date="2007-08" db="EMBL/GenBank/DDBJ databases">
        <title>Complete sequence of Thermotoga lettingae TMO.</title>
        <authorList>
            <consortium name="US DOE Joint Genome Institute"/>
            <person name="Copeland A."/>
            <person name="Lucas S."/>
            <person name="Lapidus A."/>
            <person name="Barry K."/>
            <person name="Glavina del Rio T."/>
            <person name="Dalin E."/>
            <person name="Tice H."/>
            <person name="Pitluck S."/>
            <person name="Foster B."/>
            <person name="Bruce D."/>
            <person name="Schmutz J."/>
            <person name="Larimer F."/>
            <person name="Land M."/>
            <person name="Hauser L."/>
            <person name="Kyrpides N."/>
            <person name="Mikhailova N."/>
            <person name="Nelson K."/>
            <person name="Gogarten J.P."/>
            <person name="Noll K."/>
            <person name="Richardson P."/>
        </authorList>
    </citation>
    <scope>NUCLEOTIDE SEQUENCE [LARGE SCALE GENOMIC DNA]</scope>
    <source>
        <strain evidence="5">ATCC BAA-301 / DSM 14385 / NBRC 107922 / TMO</strain>
    </source>
</reference>
<feature type="domain" description="Thioredoxin-like fold" evidence="3">
    <location>
        <begin position="4"/>
        <end position="78"/>
    </location>
</feature>
<dbReference type="OrthoDB" id="9800630at2"/>
<evidence type="ECO:0000313" key="4">
    <source>
        <dbReference type="EMBL" id="ABV33818.1"/>
    </source>
</evidence>
<accession>A8F6N4</accession>
<sequence>MAKKIEILGKGCARCKQTEKIVRMALEELNVDAVIEKVEDIAEIIARGVVSTPAIAVNGKIVLSGKIPTLEEAKKLIQIG</sequence>
<dbReference type="NCBIfam" id="TIGR00412">
    <property type="entry name" value="redox_disulf_2"/>
    <property type="match status" value="1"/>
</dbReference>
<dbReference type="InterPro" id="IPR012336">
    <property type="entry name" value="Thioredoxin-like_fold"/>
</dbReference>
<feature type="active site" description="Nucleophile" evidence="1">
    <location>
        <position position="12"/>
    </location>
</feature>
<feature type="active site" description="Nucleophile" evidence="1">
    <location>
        <position position="15"/>
    </location>
</feature>
<dbReference type="AlphaFoldDB" id="A8F6N4"/>
<keyword evidence="2" id="KW-0676">Redox-active center</keyword>
<evidence type="ECO:0000256" key="1">
    <source>
        <dbReference type="PIRSR" id="PIRSR037031-50"/>
    </source>
</evidence>
<keyword evidence="2" id="KW-1015">Disulfide bond</keyword>
<dbReference type="Gene3D" id="3.40.30.10">
    <property type="entry name" value="Glutaredoxin"/>
    <property type="match status" value="1"/>
</dbReference>
<organism evidence="4 5">
    <name type="scientific">Pseudothermotoga lettingae (strain ATCC BAA-301 / DSM 14385 / NBRC 107922 / TMO)</name>
    <name type="common">Thermotoga lettingae</name>
    <dbReference type="NCBI Taxonomy" id="416591"/>
    <lineage>
        <taxon>Bacteria</taxon>
        <taxon>Thermotogati</taxon>
        <taxon>Thermotogota</taxon>
        <taxon>Thermotogae</taxon>
        <taxon>Thermotogales</taxon>
        <taxon>Thermotogaceae</taxon>
        <taxon>Pseudothermotoga</taxon>
    </lineage>
</organism>
<evidence type="ECO:0000256" key="2">
    <source>
        <dbReference type="PIRSR" id="PIRSR037031-51"/>
    </source>
</evidence>
<feature type="disulfide bond" description="Redox-active" evidence="2">
    <location>
        <begin position="12"/>
        <end position="15"/>
    </location>
</feature>
<dbReference type="STRING" id="416591.Tlet_1260"/>
<dbReference type="PANTHER" id="PTHR36450:SF1">
    <property type="entry name" value="THIOREDOXIN"/>
    <property type="match status" value="1"/>
</dbReference>
<dbReference type="Pfam" id="PF13192">
    <property type="entry name" value="Thioredoxin_3"/>
    <property type="match status" value="1"/>
</dbReference>
<gene>
    <name evidence="4" type="ordered locus">Tlet_1260</name>
</gene>
<dbReference type="PIRSF" id="PIRSF037031">
    <property type="entry name" value="Redox_disulphide_2"/>
    <property type="match status" value="1"/>
</dbReference>
<evidence type="ECO:0000313" key="5">
    <source>
        <dbReference type="Proteomes" id="UP000002016"/>
    </source>
</evidence>
<dbReference type="SUPFAM" id="SSF52833">
    <property type="entry name" value="Thioredoxin-like"/>
    <property type="match status" value="1"/>
</dbReference>
<dbReference type="eggNOG" id="COG0526">
    <property type="taxonomic scope" value="Bacteria"/>
</dbReference>
<dbReference type="KEGG" id="tle:Tlet_1260"/>
<dbReference type="PANTHER" id="PTHR36450">
    <property type="entry name" value="THIOREDOXIN"/>
    <property type="match status" value="1"/>
</dbReference>
<dbReference type="Proteomes" id="UP000002016">
    <property type="component" value="Chromosome"/>
</dbReference>